<evidence type="ECO:0000256" key="8">
    <source>
        <dbReference type="ARBA" id="ARBA00023242"/>
    </source>
</evidence>
<evidence type="ECO:0000259" key="9">
    <source>
        <dbReference type="Pfam" id="PF07716"/>
    </source>
</evidence>
<evidence type="ECO:0000256" key="5">
    <source>
        <dbReference type="ARBA" id="ARBA00023125"/>
    </source>
</evidence>
<keyword evidence="5" id="KW-0238">DNA-binding</keyword>
<reference evidence="10 11" key="1">
    <citation type="submission" date="2021-06" db="EMBL/GenBank/DDBJ databases">
        <authorList>
            <person name="Palmer J.M."/>
        </authorList>
    </citation>
    <scope>NUCLEOTIDE SEQUENCE [LARGE SCALE GENOMIC DNA]</scope>
    <source>
        <strain evidence="10 11">GA_2019</strain>
        <tissue evidence="10">Muscle</tissue>
    </source>
</reference>
<keyword evidence="4" id="KW-0805">Transcription regulation</keyword>
<accession>A0ABV0NRV4</accession>
<keyword evidence="7" id="KW-0804">Transcription</keyword>
<gene>
    <name evidence="10" type="primary">CREBL2</name>
    <name evidence="10" type="ORF">GOODEAATRI_004731</name>
</gene>
<dbReference type="InterPro" id="IPR046347">
    <property type="entry name" value="bZIP_sf"/>
</dbReference>
<sequence length="74" mass="8733">MVAGKVKKPGKRGRKPAKIDLKAKLERSRQSARECRARKKLRYQYLEELVSSKERAICALREELEMVRFDVPRF</sequence>
<comment type="caution">
    <text evidence="10">The sequence shown here is derived from an EMBL/GenBank/DDBJ whole genome shotgun (WGS) entry which is preliminary data.</text>
</comment>
<comment type="subcellular location">
    <subcellularLocation>
        <location evidence="1">Nucleus</location>
    </subcellularLocation>
</comment>
<keyword evidence="11" id="KW-1185">Reference proteome</keyword>
<evidence type="ECO:0000313" key="11">
    <source>
        <dbReference type="Proteomes" id="UP001476798"/>
    </source>
</evidence>
<dbReference type="Proteomes" id="UP001476798">
    <property type="component" value="Unassembled WGS sequence"/>
</dbReference>
<evidence type="ECO:0000256" key="1">
    <source>
        <dbReference type="ARBA" id="ARBA00004123"/>
    </source>
</evidence>
<dbReference type="Pfam" id="PF07716">
    <property type="entry name" value="bZIP_2"/>
    <property type="match status" value="1"/>
</dbReference>
<keyword evidence="8" id="KW-0539">Nucleus</keyword>
<proteinExistence type="inferred from homology"/>
<dbReference type="InterPro" id="IPR004827">
    <property type="entry name" value="bZIP"/>
</dbReference>
<dbReference type="SUPFAM" id="SSF57959">
    <property type="entry name" value="Leucine zipper domain"/>
    <property type="match status" value="1"/>
</dbReference>
<dbReference type="PANTHER" id="PTHR21051">
    <property type="entry name" value="CAMP-RESPONSIVE ELEMENT-BINDING PROTEIN-LIKE 2"/>
    <property type="match status" value="1"/>
</dbReference>
<dbReference type="Gene3D" id="1.20.5.170">
    <property type="match status" value="1"/>
</dbReference>
<comment type="similarity">
    <text evidence="2">Belongs to the bZIP family. ATF subfamily.</text>
</comment>
<organism evidence="10 11">
    <name type="scientific">Goodea atripinnis</name>
    <dbReference type="NCBI Taxonomy" id="208336"/>
    <lineage>
        <taxon>Eukaryota</taxon>
        <taxon>Metazoa</taxon>
        <taxon>Chordata</taxon>
        <taxon>Craniata</taxon>
        <taxon>Vertebrata</taxon>
        <taxon>Euteleostomi</taxon>
        <taxon>Actinopterygii</taxon>
        <taxon>Neopterygii</taxon>
        <taxon>Teleostei</taxon>
        <taxon>Neoteleostei</taxon>
        <taxon>Acanthomorphata</taxon>
        <taxon>Ovalentaria</taxon>
        <taxon>Atherinomorphae</taxon>
        <taxon>Cyprinodontiformes</taxon>
        <taxon>Goodeidae</taxon>
        <taxon>Goodea</taxon>
    </lineage>
</organism>
<name>A0ABV0NRV4_9TELE</name>
<dbReference type="EMBL" id="JAHRIO010050178">
    <property type="protein sequence ID" value="MEQ2174143.1"/>
    <property type="molecule type" value="Genomic_DNA"/>
</dbReference>
<protein>
    <recommendedName>
        <fullName evidence="3">cAMP-responsive element-binding protein-like 2</fullName>
    </recommendedName>
</protein>
<dbReference type="PANTHER" id="PTHR21051:SF4">
    <property type="entry name" value="CAMP-RESPONSIVE ELEMENT-BINDING PROTEIN-LIKE 2"/>
    <property type="match status" value="1"/>
</dbReference>
<evidence type="ECO:0000256" key="2">
    <source>
        <dbReference type="ARBA" id="ARBA00009050"/>
    </source>
</evidence>
<evidence type="ECO:0000256" key="4">
    <source>
        <dbReference type="ARBA" id="ARBA00023015"/>
    </source>
</evidence>
<evidence type="ECO:0000256" key="3">
    <source>
        <dbReference type="ARBA" id="ARBA00017469"/>
    </source>
</evidence>
<dbReference type="InterPro" id="IPR039250">
    <property type="entry name" value="CREBL2/REPTOR-BP"/>
</dbReference>
<evidence type="ECO:0000256" key="6">
    <source>
        <dbReference type="ARBA" id="ARBA00023159"/>
    </source>
</evidence>
<evidence type="ECO:0000256" key="7">
    <source>
        <dbReference type="ARBA" id="ARBA00023163"/>
    </source>
</evidence>
<feature type="domain" description="BZIP" evidence="9">
    <location>
        <begin position="21"/>
        <end position="67"/>
    </location>
</feature>
<keyword evidence="6" id="KW-0010">Activator</keyword>
<evidence type="ECO:0000313" key="10">
    <source>
        <dbReference type="EMBL" id="MEQ2174143.1"/>
    </source>
</evidence>